<dbReference type="AlphaFoldDB" id="A0AAN0RXH9"/>
<name>A0AAN0RXH9_9BURK</name>
<dbReference type="KEGG" id="bcen:DM39_5844"/>
<dbReference type="EMBL" id="CP007784">
    <property type="protein sequence ID" value="AIO35516.1"/>
    <property type="molecule type" value="Genomic_DNA"/>
</dbReference>
<accession>A0AAN0RXH9</accession>
<evidence type="ECO:0008006" key="4">
    <source>
        <dbReference type="Google" id="ProtNLM"/>
    </source>
</evidence>
<evidence type="ECO:0000313" key="2">
    <source>
        <dbReference type="EMBL" id="AIO35516.1"/>
    </source>
</evidence>
<gene>
    <name evidence="2" type="ORF">DM39_5844</name>
</gene>
<sequence>MLVYRLVFALVAQVTIAPSTYALNVGDLTYFMRPDQNFIAREVLNDSGQARIYSVTVEEAAPPYIDANTWRPKGGELLYAPKRLVLRGHQANWLRLYYKGPADDQSRFYRITFTEERAMTREADDAVNIRPRLSLDTVLVVQPRQPRQSYRVDGTKLVNDGNTTFLATIHGHCEVARQCFVDRYLAPGFAIDFGALVEPEKSNRAVLWNGGIPQEKTINAVNQNDVPSNEAIEGNDE</sequence>
<organism evidence="2 3">
    <name type="scientific">Burkholderia cenocepacia</name>
    <dbReference type="NCBI Taxonomy" id="95486"/>
    <lineage>
        <taxon>Bacteria</taxon>
        <taxon>Pseudomonadati</taxon>
        <taxon>Pseudomonadota</taxon>
        <taxon>Betaproteobacteria</taxon>
        <taxon>Burkholderiales</taxon>
        <taxon>Burkholderiaceae</taxon>
        <taxon>Burkholderia</taxon>
        <taxon>Burkholderia cepacia complex</taxon>
    </lineage>
</organism>
<dbReference type="Gene3D" id="2.60.40.10">
    <property type="entry name" value="Immunoglobulins"/>
    <property type="match status" value="1"/>
</dbReference>
<reference evidence="2 3" key="1">
    <citation type="submission" date="2014-05" db="EMBL/GenBank/DDBJ databases">
        <authorList>
            <person name="Bishop-Lilly K.A."/>
            <person name="Broomall S.M."/>
            <person name="Chain P.S."/>
            <person name="Chertkov O."/>
            <person name="Coyne S.R."/>
            <person name="Daligault H.E."/>
            <person name="Davenport K.W."/>
            <person name="Erkkila T."/>
            <person name="Frey K.G."/>
            <person name="Gibbons H.S."/>
            <person name="Gu W."/>
            <person name="Jaissle J."/>
            <person name="Johnson S.L."/>
            <person name="Koroleva G.I."/>
            <person name="Ladner J.T."/>
            <person name="Lo C.-C."/>
            <person name="Minogue T.D."/>
            <person name="Munk C."/>
            <person name="Palacios G.F."/>
            <person name="Redden C.L."/>
            <person name="Rosenzweig C.N."/>
            <person name="Scholz M.B."/>
            <person name="Teshima H."/>
            <person name="Xu Y."/>
        </authorList>
    </citation>
    <scope>NUCLEOTIDE SEQUENCE [LARGE SCALE GENOMIC DNA]</scope>
    <source>
        <strain evidence="2 3">DDS 22E-1</strain>
    </source>
</reference>
<evidence type="ECO:0000313" key="3">
    <source>
        <dbReference type="Proteomes" id="UP000029413"/>
    </source>
</evidence>
<feature type="chain" id="PRO_5042984363" description="Fimbrial chaperone EcpE" evidence="1">
    <location>
        <begin position="23"/>
        <end position="237"/>
    </location>
</feature>
<feature type="signal peptide" evidence="1">
    <location>
        <begin position="1"/>
        <end position="22"/>
    </location>
</feature>
<evidence type="ECO:0000256" key="1">
    <source>
        <dbReference type="SAM" id="SignalP"/>
    </source>
</evidence>
<keyword evidence="3" id="KW-1185">Reference proteome</keyword>
<dbReference type="InterPro" id="IPR013783">
    <property type="entry name" value="Ig-like_fold"/>
</dbReference>
<protein>
    <recommendedName>
        <fullName evidence="4">Fimbrial chaperone EcpE</fullName>
    </recommendedName>
</protein>
<keyword evidence="1" id="KW-0732">Signal</keyword>
<dbReference type="Proteomes" id="UP000029413">
    <property type="component" value="Chromosome 2"/>
</dbReference>
<proteinExistence type="predicted"/>